<keyword evidence="3" id="KW-1185">Reference proteome</keyword>
<evidence type="ECO:0000256" key="1">
    <source>
        <dbReference type="SAM" id="Phobius"/>
    </source>
</evidence>
<dbReference type="EMBL" id="UYRT01003744">
    <property type="protein sequence ID" value="VDK34455.1"/>
    <property type="molecule type" value="Genomic_DNA"/>
</dbReference>
<evidence type="ECO:0000313" key="4">
    <source>
        <dbReference type="WBParaSite" id="GPUH_0000247701-mRNA-1"/>
    </source>
</evidence>
<organism evidence="4">
    <name type="scientific">Gongylonema pulchrum</name>
    <dbReference type="NCBI Taxonomy" id="637853"/>
    <lineage>
        <taxon>Eukaryota</taxon>
        <taxon>Metazoa</taxon>
        <taxon>Ecdysozoa</taxon>
        <taxon>Nematoda</taxon>
        <taxon>Chromadorea</taxon>
        <taxon>Rhabditida</taxon>
        <taxon>Spirurina</taxon>
        <taxon>Spiruromorpha</taxon>
        <taxon>Spiruroidea</taxon>
        <taxon>Gongylonematidae</taxon>
        <taxon>Gongylonema</taxon>
    </lineage>
</organism>
<keyword evidence="1" id="KW-1133">Transmembrane helix</keyword>
<keyword evidence="1" id="KW-0812">Transmembrane</keyword>
<accession>A0A183D181</accession>
<evidence type="ECO:0000313" key="3">
    <source>
        <dbReference type="Proteomes" id="UP000271098"/>
    </source>
</evidence>
<dbReference type="AlphaFoldDB" id="A0A183D181"/>
<dbReference type="Proteomes" id="UP000271098">
    <property type="component" value="Unassembled WGS sequence"/>
</dbReference>
<feature type="transmembrane region" description="Helical" evidence="1">
    <location>
        <begin position="46"/>
        <end position="63"/>
    </location>
</feature>
<reference evidence="2 3" key="2">
    <citation type="submission" date="2018-11" db="EMBL/GenBank/DDBJ databases">
        <authorList>
            <consortium name="Pathogen Informatics"/>
        </authorList>
    </citation>
    <scope>NUCLEOTIDE SEQUENCE [LARGE SCALE GENOMIC DNA]</scope>
</reference>
<protein>
    <submittedName>
        <fullName evidence="4">Bestrophin homolog</fullName>
    </submittedName>
</protein>
<reference evidence="4" key="1">
    <citation type="submission" date="2016-06" db="UniProtKB">
        <authorList>
            <consortium name="WormBaseParasite"/>
        </authorList>
    </citation>
    <scope>IDENTIFICATION</scope>
</reference>
<evidence type="ECO:0000313" key="2">
    <source>
        <dbReference type="EMBL" id="VDK34455.1"/>
    </source>
</evidence>
<dbReference type="WBParaSite" id="GPUH_0000247701-mRNA-1">
    <property type="protein sequence ID" value="GPUH_0000247701-mRNA-1"/>
    <property type="gene ID" value="GPUH_0000247701"/>
</dbReference>
<proteinExistence type="predicted"/>
<gene>
    <name evidence="2" type="ORF">GPUH_LOCUS2472</name>
</gene>
<name>A0A183D181_9BILA</name>
<keyword evidence="1" id="KW-0472">Membrane</keyword>
<sequence>MHLVLLYCFVPKSKNHDDELSGVIAMLQYYHYYYCLNWLFAPVVDYFSYFLIIVDILLFSLAVHNSDGLNVGQSSTIDIDDK</sequence>